<reference evidence="3 4" key="1">
    <citation type="submission" date="2024-10" db="EMBL/GenBank/DDBJ databases">
        <title>Updated reference genomes for cyclostephanoid diatoms.</title>
        <authorList>
            <person name="Roberts W.R."/>
            <person name="Alverson A.J."/>
        </authorList>
    </citation>
    <scope>NUCLEOTIDE SEQUENCE [LARGE SCALE GENOMIC DNA]</scope>
    <source>
        <strain evidence="3 4">AJA228-03</strain>
    </source>
</reference>
<feature type="signal peptide" evidence="2">
    <location>
        <begin position="1"/>
        <end position="25"/>
    </location>
</feature>
<keyword evidence="4" id="KW-1185">Reference proteome</keyword>
<sequence length="207" mass="21683">MTLHDMLSPNVLTLAAMLAIASVDAQNLYIRNLRPRKLRRVVTHVDKADYRQGLEEDVAFWTKLVRKTQEMSLPPDVVPVPTNPPVSIGSNPPIGTAPPGTTPPIGTSPPVVVDPTAPPAGGSDPPIGIFPIMPTSLPVGSPTLPPVPGDMPTLPPVPAVMPTYPPTLPPIGGSITEPPASGGLRWLHGPRPGRSSGRMSGSRRALS</sequence>
<dbReference type="AlphaFoldDB" id="A0ABD3RXD9"/>
<keyword evidence="2" id="KW-0732">Signal</keyword>
<evidence type="ECO:0000256" key="1">
    <source>
        <dbReference type="SAM" id="MobiDB-lite"/>
    </source>
</evidence>
<feature type="chain" id="PRO_5044807719" evidence="2">
    <location>
        <begin position="26"/>
        <end position="207"/>
    </location>
</feature>
<name>A0ABD3RXD9_9STRA</name>
<proteinExistence type="predicted"/>
<evidence type="ECO:0000313" key="4">
    <source>
        <dbReference type="Proteomes" id="UP001530377"/>
    </source>
</evidence>
<comment type="caution">
    <text evidence="3">The sequence shown here is derived from an EMBL/GenBank/DDBJ whole genome shotgun (WGS) entry which is preliminary data.</text>
</comment>
<organism evidence="3 4">
    <name type="scientific">Cyclostephanos tholiformis</name>
    <dbReference type="NCBI Taxonomy" id="382380"/>
    <lineage>
        <taxon>Eukaryota</taxon>
        <taxon>Sar</taxon>
        <taxon>Stramenopiles</taxon>
        <taxon>Ochrophyta</taxon>
        <taxon>Bacillariophyta</taxon>
        <taxon>Coscinodiscophyceae</taxon>
        <taxon>Thalassiosirophycidae</taxon>
        <taxon>Stephanodiscales</taxon>
        <taxon>Stephanodiscaceae</taxon>
        <taxon>Cyclostephanos</taxon>
    </lineage>
</organism>
<feature type="compositionally biased region" description="Low complexity" evidence="1">
    <location>
        <begin position="189"/>
        <end position="207"/>
    </location>
</feature>
<gene>
    <name evidence="3" type="ORF">ACHAXA_006966</name>
</gene>
<evidence type="ECO:0000313" key="3">
    <source>
        <dbReference type="EMBL" id="KAL3816890.1"/>
    </source>
</evidence>
<dbReference type="EMBL" id="JALLPB020000127">
    <property type="protein sequence ID" value="KAL3816890.1"/>
    <property type="molecule type" value="Genomic_DNA"/>
</dbReference>
<dbReference type="Proteomes" id="UP001530377">
    <property type="component" value="Unassembled WGS sequence"/>
</dbReference>
<feature type="region of interest" description="Disordered" evidence="1">
    <location>
        <begin position="174"/>
        <end position="207"/>
    </location>
</feature>
<accession>A0ABD3RXD9</accession>
<evidence type="ECO:0000256" key="2">
    <source>
        <dbReference type="SAM" id="SignalP"/>
    </source>
</evidence>
<protein>
    <submittedName>
        <fullName evidence="3">Uncharacterized protein</fullName>
    </submittedName>
</protein>